<reference evidence="2" key="1">
    <citation type="journal article" date="2011" name="Nat. Genet.">
        <title>The Arabidopsis lyrata genome sequence and the basis of rapid genome size change.</title>
        <authorList>
            <person name="Hu T.T."/>
            <person name="Pattyn P."/>
            <person name="Bakker E.G."/>
            <person name="Cao J."/>
            <person name="Cheng J.-F."/>
            <person name="Clark R.M."/>
            <person name="Fahlgren N."/>
            <person name="Fawcett J.A."/>
            <person name="Grimwood J."/>
            <person name="Gundlach H."/>
            <person name="Haberer G."/>
            <person name="Hollister J.D."/>
            <person name="Ossowski S."/>
            <person name="Ottilar R.P."/>
            <person name="Salamov A.A."/>
            <person name="Schneeberger K."/>
            <person name="Spannagl M."/>
            <person name="Wang X."/>
            <person name="Yang L."/>
            <person name="Nasrallah M.E."/>
            <person name="Bergelson J."/>
            <person name="Carrington J.C."/>
            <person name="Gaut B.S."/>
            <person name="Schmutz J."/>
            <person name="Mayer K.F.X."/>
            <person name="Van de Peer Y."/>
            <person name="Grigoriev I.V."/>
            <person name="Nordborg M."/>
            <person name="Weigel D."/>
            <person name="Guo Y.-L."/>
        </authorList>
    </citation>
    <scope>NUCLEOTIDE SEQUENCE [LARGE SCALE GENOMIC DNA]</scope>
    <source>
        <strain evidence="2">cv. MN47</strain>
    </source>
</reference>
<dbReference type="Proteomes" id="UP000008694">
    <property type="component" value="Unassembled WGS sequence"/>
</dbReference>
<keyword evidence="2" id="KW-1185">Reference proteome</keyword>
<organism evidence="2">
    <name type="scientific">Arabidopsis lyrata subsp. lyrata</name>
    <name type="common">Lyre-leaved rock-cress</name>
    <dbReference type="NCBI Taxonomy" id="81972"/>
    <lineage>
        <taxon>Eukaryota</taxon>
        <taxon>Viridiplantae</taxon>
        <taxon>Streptophyta</taxon>
        <taxon>Embryophyta</taxon>
        <taxon>Tracheophyta</taxon>
        <taxon>Spermatophyta</taxon>
        <taxon>Magnoliopsida</taxon>
        <taxon>eudicotyledons</taxon>
        <taxon>Gunneridae</taxon>
        <taxon>Pentapetalae</taxon>
        <taxon>rosids</taxon>
        <taxon>malvids</taxon>
        <taxon>Brassicales</taxon>
        <taxon>Brassicaceae</taxon>
        <taxon>Camelineae</taxon>
        <taxon>Arabidopsis</taxon>
    </lineage>
</organism>
<dbReference type="Gramene" id="scaffold_700017.1">
    <property type="protein sequence ID" value="scaffold_700017.1"/>
    <property type="gene ID" value="scaffold_700017.1"/>
</dbReference>
<dbReference type="EMBL" id="GL348719">
    <property type="protein sequence ID" value="EFH43047.1"/>
    <property type="molecule type" value="Genomic_DNA"/>
</dbReference>
<evidence type="ECO:0000313" key="1">
    <source>
        <dbReference type="EMBL" id="EFH43047.1"/>
    </source>
</evidence>
<dbReference type="AlphaFoldDB" id="D7MEX3"/>
<sequence length="49" mass="5554">MQWTPQGSFLRPTSHVTNQDLQLVASPDRNKPLMIPWPQILVDGTLAVR</sequence>
<gene>
    <name evidence="1" type="ORF">ARALYDRAFT_912275</name>
</gene>
<protein>
    <submittedName>
        <fullName evidence="1">Predicted protein</fullName>
    </submittedName>
</protein>
<accession>D7MEX3</accession>
<proteinExistence type="predicted"/>
<name>D7MEX3_ARALL</name>
<evidence type="ECO:0000313" key="2">
    <source>
        <dbReference type="Proteomes" id="UP000008694"/>
    </source>
</evidence>
<dbReference type="HOGENOM" id="CLU_3144755_0_0_1"/>